<protein>
    <submittedName>
        <fullName evidence="2">Uncharacterized protein</fullName>
    </submittedName>
</protein>
<organism evidence="2">
    <name type="scientific">bioreactor metagenome</name>
    <dbReference type="NCBI Taxonomy" id="1076179"/>
    <lineage>
        <taxon>unclassified sequences</taxon>
        <taxon>metagenomes</taxon>
        <taxon>ecological metagenomes</taxon>
    </lineage>
</organism>
<evidence type="ECO:0000256" key="1">
    <source>
        <dbReference type="SAM" id="Phobius"/>
    </source>
</evidence>
<keyword evidence="1" id="KW-1133">Transmembrane helix</keyword>
<gene>
    <name evidence="2" type="ORF">SDC9_58434</name>
</gene>
<reference evidence="2" key="1">
    <citation type="submission" date="2019-08" db="EMBL/GenBank/DDBJ databases">
        <authorList>
            <person name="Kucharzyk K."/>
            <person name="Murdoch R.W."/>
            <person name="Higgins S."/>
            <person name="Loffler F."/>
        </authorList>
    </citation>
    <scope>NUCLEOTIDE SEQUENCE</scope>
</reference>
<sequence>MSDSMILIVVYLVAALLGGTGVYFLYKQTRNKSPIQQETHTVVATEDMLPGWGKEEEEAKQ</sequence>
<proteinExistence type="predicted"/>
<dbReference type="EMBL" id="VSSQ01001919">
    <property type="protein sequence ID" value="MPM12083.1"/>
    <property type="molecule type" value="Genomic_DNA"/>
</dbReference>
<comment type="caution">
    <text evidence="2">The sequence shown here is derived from an EMBL/GenBank/DDBJ whole genome shotgun (WGS) entry which is preliminary data.</text>
</comment>
<accession>A0A644XD14</accession>
<keyword evidence="1" id="KW-0812">Transmembrane</keyword>
<dbReference type="AlphaFoldDB" id="A0A644XD14"/>
<feature type="transmembrane region" description="Helical" evidence="1">
    <location>
        <begin position="6"/>
        <end position="26"/>
    </location>
</feature>
<evidence type="ECO:0000313" key="2">
    <source>
        <dbReference type="EMBL" id="MPM12083.1"/>
    </source>
</evidence>
<name>A0A644XD14_9ZZZZ</name>
<keyword evidence="1" id="KW-0472">Membrane</keyword>